<evidence type="ECO:0000313" key="3">
    <source>
        <dbReference type="EMBL" id="BBA25879.1"/>
    </source>
</evidence>
<dbReference type="CDD" id="cd08472">
    <property type="entry name" value="PBP2_CrgA_like_3"/>
    <property type="match status" value="1"/>
</dbReference>
<feature type="domain" description="LysR substrate-binding" evidence="2">
    <location>
        <begin position="33"/>
        <end position="204"/>
    </location>
</feature>
<dbReference type="PANTHER" id="PTHR30537:SF72">
    <property type="entry name" value="LYSR FAMILY TRANSCRIPTIONAL REGULATOR"/>
    <property type="match status" value="1"/>
</dbReference>
<evidence type="ECO:0000259" key="2">
    <source>
        <dbReference type="Pfam" id="PF03466"/>
    </source>
</evidence>
<dbReference type="InterPro" id="IPR005119">
    <property type="entry name" value="LysR_subst-bd"/>
</dbReference>
<dbReference type="Pfam" id="PF03466">
    <property type="entry name" value="LysR_substrate"/>
    <property type="match status" value="1"/>
</dbReference>
<comment type="similarity">
    <text evidence="1">Belongs to the LysR transcriptional regulatory family.</text>
</comment>
<dbReference type="EMBL" id="AP018352">
    <property type="protein sequence ID" value="BBA25879.1"/>
    <property type="molecule type" value="Genomic_DNA"/>
</dbReference>
<geneLocation type="plasmid" evidence="3">
    <name>pMTY11043_IncHI2</name>
</geneLocation>
<gene>
    <name evidence="3" type="ORF">TUM11043_00041</name>
</gene>
<accession>A0A286NYT4</accession>
<dbReference type="GO" id="GO:0003700">
    <property type="term" value="F:DNA-binding transcription factor activity"/>
    <property type="evidence" value="ECO:0007669"/>
    <property type="project" value="TreeGrafter"/>
</dbReference>
<dbReference type="SUPFAM" id="SSF53850">
    <property type="entry name" value="Periplasmic binding protein-like II"/>
    <property type="match status" value="1"/>
</dbReference>
<reference evidence="3" key="1">
    <citation type="journal article" date="2018" name="Antimicrob. Agents Chemother.">
        <title>Molecular Characterization of IMP-1-Producing Enterobacter cloacae Complex Isolates in Tokyo.</title>
        <authorList>
            <person name="Aoki K."/>
            <person name="Harada S."/>
            <person name="Yahara K."/>
            <person name="Ishii Y."/>
            <person name="Motooka D."/>
            <person name="Nakamura S."/>
            <person name="Akeda Y."/>
            <person name="Iida T."/>
            <person name="Tomono K."/>
            <person name="Iwata S."/>
            <person name="Moriya K."/>
            <person name="Tateda K."/>
        </authorList>
    </citation>
    <scope>NUCLEOTIDE SEQUENCE</scope>
    <source>
        <strain evidence="3">TUM11043</strain>
        <plasmid evidence="3">pMTY11043_IncHI2</plasmid>
    </source>
</reference>
<dbReference type="GO" id="GO:0043565">
    <property type="term" value="F:sequence-specific DNA binding"/>
    <property type="evidence" value="ECO:0007669"/>
    <property type="project" value="TreeGrafter"/>
</dbReference>
<protein>
    <submittedName>
        <fullName evidence="3">LysR family transcriptional regulator</fullName>
    </submittedName>
</protein>
<dbReference type="GO" id="GO:0006351">
    <property type="term" value="P:DNA-templated transcription"/>
    <property type="evidence" value="ECO:0007669"/>
    <property type="project" value="TreeGrafter"/>
</dbReference>
<sequence>MLRAPAAVRPRVVMFNMAELSCRYHFDARYSLIDMPVAFAALLVIPNLPDFYRQHPGIEIILSSSDRRRNMLHDGLDCILRVGELDDGDYIAKKVGTVKMTTCASPAYLDQHGTPETMDELQQHQAVNWINSSNRQVMPWTFGTSEGSTEIELPGRLVVDNSEAYIAAGLAGLGILQGMNIFLQPYLDRGLLVEVLPDNTSPNRKL</sequence>
<dbReference type="PANTHER" id="PTHR30537">
    <property type="entry name" value="HTH-TYPE TRANSCRIPTIONAL REGULATOR"/>
    <property type="match status" value="1"/>
</dbReference>
<name>A0A286NYT4_9ENTR</name>
<evidence type="ECO:0000256" key="1">
    <source>
        <dbReference type="ARBA" id="ARBA00009437"/>
    </source>
</evidence>
<organism evidence="3">
    <name type="scientific">Enterobacter hormaechei</name>
    <dbReference type="NCBI Taxonomy" id="158836"/>
    <lineage>
        <taxon>Bacteria</taxon>
        <taxon>Pseudomonadati</taxon>
        <taxon>Pseudomonadota</taxon>
        <taxon>Gammaproteobacteria</taxon>
        <taxon>Enterobacterales</taxon>
        <taxon>Enterobacteriaceae</taxon>
        <taxon>Enterobacter</taxon>
        <taxon>Enterobacter cloacae complex</taxon>
    </lineage>
</organism>
<keyword evidence="3" id="KW-0614">Plasmid</keyword>
<dbReference type="InterPro" id="IPR058163">
    <property type="entry name" value="LysR-type_TF_proteobact-type"/>
</dbReference>
<dbReference type="AlphaFoldDB" id="A0A286NYT4"/>
<proteinExistence type="inferred from homology"/>
<dbReference type="Gene3D" id="3.40.190.290">
    <property type="match status" value="1"/>
</dbReference>